<dbReference type="RefSeq" id="WP_394827452.1">
    <property type="nucleotide sequence ID" value="NZ_CP089984.1"/>
</dbReference>
<feature type="domain" description="AB hydrolase-1" evidence="1">
    <location>
        <begin position="29"/>
        <end position="263"/>
    </location>
</feature>
<dbReference type="Proteomes" id="UP001370348">
    <property type="component" value="Chromosome"/>
</dbReference>
<dbReference type="GO" id="GO:0016787">
    <property type="term" value="F:hydrolase activity"/>
    <property type="evidence" value="ECO:0007669"/>
    <property type="project" value="UniProtKB-KW"/>
</dbReference>
<gene>
    <name evidence="2" type="ORF">LZC94_11155</name>
</gene>
<dbReference type="Gene3D" id="3.40.50.1820">
    <property type="entry name" value="alpha/beta hydrolase"/>
    <property type="match status" value="1"/>
</dbReference>
<dbReference type="PANTHER" id="PTHR43194:SF2">
    <property type="entry name" value="PEROXISOMAL MEMBRANE PROTEIN LPX1"/>
    <property type="match status" value="1"/>
</dbReference>
<reference evidence="2 3" key="1">
    <citation type="submission" date="2021-12" db="EMBL/GenBank/DDBJ databases">
        <title>Discovery of the Pendulisporaceae a myxobacterial family with distinct sporulation behavior and unique specialized metabolism.</title>
        <authorList>
            <person name="Garcia R."/>
            <person name="Popoff A."/>
            <person name="Bader C.D."/>
            <person name="Loehr J."/>
            <person name="Walesch S."/>
            <person name="Walt C."/>
            <person name="Boldt J."/>
            <person name="Bunk B."/>
            <person name="Haeckl F.J.F.P.J."/>
            <person name="Gunesch A.P."/>
            <person name="Birkelbach J."/>
            <person name="Nuebel U."/>
            <person name="Pietschmann T."/>
            <person name="Bach T."/>
            <person name="Mueller R."/>
        </authorList>
    </citation>
    <scope>NUCLEOTIDE SEQUENCE [LARGE SCALE GENOMIC DNA]</scope>
    <source>
        <strain evidence="2 3">MSr11954</strain>
    </source>
</reference>
<dbReference type="SUPFAM" id="SSF53474">
    <property type="entry name" value="alpha/beta-Hydrolases"/>
    <property type="match status" value="1"/>
</dbReference>
<dbReference type="PRINTS" id="PR00412">
    <property type="entry name" value="EPOXHYDRLASE"/>
</dbReference>
<dbReference type="InterPro" id="IPR050228">
    <property type="entry name" value="Carboxylesterase_BioH"/>
</dbReference>
<dbReference type="PANTHER" id="PTHR43194">
    <property type="entry name" value="HYDROLASE ALPHA/BETA FOLD FAMILY"/>
    <property type="match status" value="1"/>
</dbReference>
<evidence type="ECO:0000259" key="1">
    <source>
        <dbReference type="Pfam" id="PF00561"/>
    </source>
</evidence>
<sequence length="282" mass="29711">MSSSVASIRSVSSSPSSISSIASAGSGEPVVLLHSGGMSSRQWRRLMDRLAAGYRVLAPDFIGSGDNPPWPQGEPFHFDMDVAAVEAIVRDLARPIHLVGHSYGGFIAATLARKNPDIIRSLTLFDPVAMGVLHDAEDPEGLANLGTVDGEDAFNDPALGGGDAWMEQFVDYWNGPGSWRALPATTRDAFLRVGKKVFYEVTTLLRDRTPCAAYGGVKAPALLLTGESSPIAARRVVHLLSESLPDATAHTIAGAGHMAPITHAGAVNDLIVQHIERAAGAA</sequence>
<protein>
    <submittedName>
        <fullName evidence="2">Alpha/beta hydrolase</fullName>
    </submittedName>
</protein>
<keyword evidence="3" id="KW-1185">Reference proteome</keyword>
<dbReference type="InterPro" id="IPR000073">
    <property type="entry name" value="AB_hydrolase_1"/>
</dbReference>
<evidence type="ECO:0000313" key="3">
    <source>
        <dbReference type="Proteomes" id="UP001370348"/>
    </source>
</evidence>
<name>A0ABZ2M3J5_9BACT</name>
<evidence type="ECO:0000313" key="2">
    <source>
        <dbReference type="EMBL" id="WXB17809.1"/>
    </source>
</evidence>
<dbReference type="PRINTS" id="PR00111">
    <property type="entry name" value="ABHYDROLASE"/>
</dbReference>
<dbReference type="InterPro" id="IPR000639">
    <property type="entry name" value="Epox_hydrolase-like"/>
</dbReference>
<keyword evidence="2" id="KW-0378">Hydrolase</keyword>
<proteinExistence type="predicted"/>
<organism evidence="2 3">
    <name type="scientific">Pendulispora albinea</name>
    <dbReference type="NCBI Taxonomy" id="2741071"/>
    <lineage>
        <taxon>Bacteria</taxon>
        <taxon>Pseudomonadati</taxon>
        <taxon>Myxococcota</taxon>
        <taxon>Myxococcia</taxon>
        <taxon>Myxococcales</taxon>
        <taxon>Sorangiineae</taxon>
        <taxon>Pendulisporaceae</taxon>
        <taxon>Pendulispora</taxon>
    </lineage>
</organism>
<accession>A0ABZ2M3J5</accession>
<dbReference type="EMBL" id="CP089984">
    <property type="protein sequence ID" value="WXB17809.1"/>
    <property type="molecule type" value="Genomic_DNA"/>
</dbReference>
<dbReference type="InterPro" id="IPR029058">
    <property type="entry name" value="AB_hydrolase_fold"/>
</dbReference>
<dbReference type="Pfam" id="PF00561">
    <property type="entry name" value="Abhydrolase_1"/>
    <property type="match status" value="1"/>
</dbReference>